<feature type="domain" description="VOC" evidence="2">
    <location>
        <begin position="5"/>
        <end position="127"/>
    </location>
</feature>
<proteinExistence type="predicted"/>
<name>A0A4Q2L452_9MICO</name>
<comment type="caution">
    <text evidence="3">The sequence shown here is derived from an EMBL/GenBank/DDBJ whole genome shotgun (WGS) entry which is preliminary data.</text>
</comment>
<evidence type="ECO:0000259" key="2">
    <source>
        <dbReference type="PROSITE" id="PS51819"/>
    </source>
</evidence>
<protein>
    <submittedName>
        <fullName evidence="3">FosX/FosE/FosI family fosfomycin resistance thiol transferase</fullName>
    </submittedName>
</protein>
<dbReference type="AlphaFoldDB" id="A0A4Q2L452"/>
<dbReference type="PANTHER" id="PTHR36113">
    <property type="entry name" value="LYASE, PUTATIVE-RELATED-RELATED"/>
    <property type="match status" value="1"/>
</dbReference>
<dbReference type="PROSITE" id="PS51819">
    <property type="entry name" value="VOC"/>
    <property type="match status" value="1"/>
</dbReference>
<organism evidence="3 4">
    <name type="scientific">Agromyces albus</name>
    <dbReference type="NCBI Taxonomy" id="205332"/>
    <lineage>
        <taxon>Bacteria</taxon>
        <taxon>Bacillati</taxon>
        <taxon>Actinomycetota</taxon>
        <taxon>Actinomycetes</taxon>
        <taxon>Micrococcales</taxon>
        <taxon>Microbacteriaceae</taxon>
        <taxon>Agromyces</taxon>
    </lineage>
</organism>
<dbReference type="InterPro" id="IPR037523">
    <property type="entry name" value="VOC_core"/>
</dbReference>
<dbReference type="Proteomes" id="UP000293865">
    <property type="component" value="Unassembled WGS sequence"/>
</dbReference>
<evidence type="ECO:0000256" key="1">
    <source>
        <dbReference type="ARBA" id="ARBA00022723"/>
    </source>
</evidence>
<dbReference type="GO" id="GO:0016740">
    <property type="term" value="F:transferase activity"/>
    <property type="evidence" value="ECO:0007669"/>
    <property type="project" value="UniProtKB-KW"/>
</dbReference>
<dbReference type="RefSeq" id="WP_129519155.1">
    <property type="nucleotide sequence ID" value="NZ_SDPN01000002.1"/>
</dbReference>
<dbReference type="InterPro" id="IPR004360">
    <property type="entry name" value="Glyas_Fos-R_dOase_dom"/>
</dbReference>
<sequence length="147" mass="16131">MSSTGLSHVTFIVTDLDRMEHLLSAVLGAVRVYDSGSEMFSLSEERFFLIGDGDTATWVAIMQGDAALPRTYNHVAFQVRREDLPTLRETITGLGLDIRPPRSRVDGEGDSIYFYDHDGHLFELHAGSLRERLAVYSATAPGGDVGA</sequence>
<dbReference type="Gene3D" id="3.10.180.10">
    <property type="entry name" value="2,3-Dihydroxybiphenyl 1,2-Dioxygenase, domain 1"/>
    <property type="match status" value="1"/>
</dbReference>
<dbReference type="InterPro" id="IPR029068">
    <property type="entry name" value="Glyas_Bleomycin-R_OHBP_Dase"/>
</dbReference>
<keyword evidence="3" id="KW-0808">Transferase</keyword>
<dbReference type="GO" id="GO:0046872">
    <property type="term" value="F:metal ion binding"/>
    <property type="evidence" value="ECO:0007669"/>
    <property type="project" value="UniProtKB-KW"/>
</dbReference>
<dbReference type="SUPFAM" id="SSF54593">
    <property type="entry name" value="Glyoxalase/Bleomycin resistance protein/Dihydroxybiphenyl dioxygenase"/>
    <property type="match status" value="1"/>
</dbReference>
<keyword evidence="1" id="KW-0479">Metal-binding</keyword>
<dbReference type="EMBL" id="SDPN01000002">
    <property type="protein sequence ID" value="RXZ72968.1"/>
    <property type="molecule type" value="Genomic_DNA"/>
</dbReference>
<dbReference type="PANTHER" id="PTHR36113:SF6">
    <property type="entry name" value="FOSFOMYCIN RESISTANCE PROTEIN FOSX"/>
    <property type="match status" value="1"/>
</dbReference>
<dbReference type="OrthoDB" id="2613830at2"/>
<evidence type="ECO:0000313" key="3">
    <source>
        <dbReference type="EMBL" id="RXZ72968.1"/>
    </source>
</evidence>
<dbReference type="InterPro" id="IPR051332">
    <property type="entry name" value="Fosfomycin_Res_Enzymes"/>
</dbReference>
<gene>
    <name evidence="3" type="primary">fosX</name>
    <name evidence="3" type="ORF">ESP51_01725</name>
</gene>
<accession>A0A4Q2L452</accession>
<reference evidence="3 4" key="1">
    <citation type="submission" date="2019-01" db="EMBL/GenBank/DDBJ databases">
        <title>Agromyces.</title>
        <authorList>
            <person name="Li J."/>
        </authorList>
    </citation>
    <scope>NUCLEOTIDE SEQUENCE [LARGE SCALE GENOMIC DNA]</scope>
    <source>
        <strain evidence="3 4">DSM 15934</strain>
    </source>
</reference>
<evidence type="ECO:0000313" key="4">
    <source>
        <dbReference type="Proteomes" id="UP000293865"/>
    </source>
</evidence>
<dbReference type="Pfam" id="PF00903">
    <property type="entry name" value="Glyoxalase"/>
    <property type="match status" value="1"/>
</dbReference>
<keyword evidence="4" id="KW-1185">Reference proteome</keyword>
<dbReference type="NCBIfam" id="NF000222">
    <property type="entry name" value="FosX"/>
    <property type="match status" value="1"/>
</dbReference>